<reference evidence="2 3" key="1">
    <citation type="submission" date="2017-06" db="EMBL/GenBank/DDBJ databases">
        <title>A platform for efficient transgenesis in Macrostomum lignano, a flatworm model organism for stem cell research.</title>
        <authorList>
            <person name="Berezikov E."/>
        </authorList>
    </citation>
    <scope>NUCLEOTIDE SEQUENCE [LARGE SCALE GENOMIC DNA]</scope>
    <source>
        <strain evidence="2">DV1</strain>
        <tissue evidence="2">Whole organism</tissue>
    </source>
</reference>
<protein>
    <submittedName>
        <fullName evidence="2">Uncharacterized protein</fullName>
    </submittedName>
</protein>
<feature type="region of interest" description="Disordered" evidence="1">
    <location>
        <begin position="59"/>
        <end position="159"/>
    </location>
</feature>
<feature type="compositionally biased region" description="Basic residues" evidence="1">
    <location>
        <begin position="254"/>
        <end position="271"/>
    </location>
</feature>
<comment type="caution">
    <text evidence="2">The sequence shown here is derived from an EMBL/GenBank/DDBJ whole genome shotgun (WGS) entry which is preliminary data.</text>
</comment>
<accession>A0A267EB33</accession>
<evidence type="ECO:0000313" key="3">
    <source>
        <dbReference type="Proteomes" id="UP000215902"/>
    </source>
</evidence>
<feature type="region of interest" description="Disordered" evidence="1">
    <location>
        <begin position="360"/>
        <end position="409"/>
    </location>
</feature>
<dbReference type="AlphaFoldDB" id="A0A267EB33"/>
<feature type="region of interest" description="Disordered" evidence="1">
    <location>
        <begin position="186"/>
        <end position="236"/>
    </location>
</feature>
<evidence type="ECO:0000313" key="2">
    <source>
        <dbReference type="EMBL" id="PAA58783.1"/>
    </source>
</evidence>
<organism evidence="2 3">
    <name type="scientific">Macrostomum lignano</name>
    <dbReference type="NCBI Taxonomy" id="282301"/>
    <lineage>
        <taxon>Eukaryota</taxon>
        <taxon>Metazoa</taxon>
        <taxon>Spiralia</taxon>
        <taxon>Lophotrochozoa</taxon>
        <taxon>Platyhelminthes</taxon>
        <taxon>Rhabditophora</taxon>
        <taxon>Macrostomorpha</taxon>
        <taxon>Macrostomida</taxon>
        <taxon>Macrostomidae</taxon>
        <taxon>Macrostomum</taxon>
    </lineage>
</organism>
<keyword evidence="3" id="KW-1185">Reference proteome</keyword>
<feature type="compositionally biased region" description="Gly residues" evidence="1">
    <location>
        <begin position="59"/>
        <end position="107"/>
    </location>
</feature>
<feature type="compositionally biased region" description="Acidic residues" evidence="1">
    <location>
        <begin position="110"/>
        <end position="119"/>
    </location>
</feature>
<name>A0A267EB33_9PLAT</name>
<feature type="region of interest" description="Disordered" evidence="1">
    <location>
        <begin position="251"/>
        <end position="285"/>
    </location>
</feature>
<dbReference type="Proteomes" id="UP000215902">
    <property type="component" value="Unassembled WGS sequence"/>
</dbReference>
<feature type="compositionally biased region" description="Low complexity" evidence="1">
    <location>
        <begin position="201"/>
        <end position="225"/>
    </location>
</feature>
<proteinExistence type="predicted"/>
<dbReference type="EMBL" id="NIVC01002333">
    <property type="protein sequence ID" value="PAA58783.1"/>
    <property type="molecule type" value="Genomic_DNA"/>
</dbReference>
<feature type="compositionally biased region" description="Polar residues" evidence="1">
    <location>
        <begin position="120"/>
        <end position="136"/>
    </location>
</feature>
<sequence>MSGKKYTVFCTPAFGLFGSIIDLGVDLAPARDRIQACKLRYHKELWNIICDQGIQGSDSGGGGGGDGGGGGGSGGGNGGGVRGGGGSSGGGNGGGGGGGIGGGGGSGEEQPAEEGDDENQSNARSRRFGTSASNSGAVCKGGSNARWRNRKSQGVQQCSSPVLAYSQTSSPNSATLAETLLTQQAQMMMQQGATSLRNRGPNQRSQQQSGYQPQAAGQQQQFIPQKIPPPGPPNAMQAQQLLYPEAQVQPPLHRLPHSKHPRPAKSRHKPQQLHQQFEPQSYAEKQKPHIQRQYQSNFLLQQQQRDFLSQQKSYLEPRSAYPMQRYCAENPFEAGTQQSHPVNPRLAYLSRRMSHLHDYNLSSTSSSSSSSCSSPHSTTAVDESLKSEAGSAPARRHIGSHSFVPMKCGDWNKSATCIAKKKRHKNSDTER</sequence>
<gene>
    <name evidence="2" type="ORF">BOX15_Mlig032947g3</name>
</gene>
<feature type="compositionally biased region" description="Low complexity" evidence="1">
    <location>
        <begin position="362"/>
        <end position="379"/>
    </location>
</feature>
<evidence type="ECO:0000256" key="1">
    <source>
        <dbReference type="SAM" id="MobiDB-lite"/>
    </source>
</evidence>